<feature type="domain" description="DUF5824" evidence="2">
    <location>
        <begin position="103"/>
        <end position="190"/>
    </location>
</feature>
<gene>
    <name evidence="4" type="ORF">UFOVP1247_299</name>
    <name evidence="3" type="ORF">UFOVP970_339</name>
</gene>
<proteinExistence type="predicted"/>
<dbReference type="InterPro" id="IPR043862">
    <property type="entry name" value="DUF5824"/>
</dbReference>
<evidence type="ECO:0000256" key="1">
    <source>
        <dbReference type="SAM" id="MobiDB-lite"/>
    </source>
</evidence>
<feature type="compositionally biased region" description="Basic and acidic residues" evidence="1">
    <location>
        <begin position="81"/>
        <end position="131"/>
    </location>
</feature>
<name>A0A6J5RJN3_9CAUD</name>
<evidence type="ECO:0000313" key="3">
    <source>
        <dbReference type="EMBL" id="CAB4175726.1"/>
    </source>
</evidence>
<reference evidence="4" key="1">
    <citation type="submission" date="2020-05" db="EMBL/GenBank/DDBJ databases">
        <authorList>
            <person name="Chiriac C."/>
            <person name="Salcher M."/>
            <person name="Ghai R."/>
            <person name="Kavagutti S V."/>
        </authorList>
    </citation>
    <scope>NUCLEOTIDE SEQUENCE</scope>
</reference>
<dbReference type="EMBL" id="LR796916">
    <property type="protein sequence ID" value="CAB4175726.1"/>
    <property type="molecule type" value="Genomic_DNA"/>
</dbReference>
<dbReference type="Pfam" id="PF19141">
    <property type="entry name" value="DUF5824"/>
    <property type="match status" value="1"/>
</dbReference>
<dbReference type="EMBL" id="LR797195">
    <property type="protein sequence ID" value="CAB4193928.1"/>
    <property type="molecule type" value="Genomic_DNA"/>
</dbReference>
<protein>
    <recommendedName>
        <fullName evidence="2">DUF5824 domain-containing protein</fullName>
    </recommendedName>
</protein>
<feature type="region of interest" description="Disordered" evidence="1">
    <location>
        <begin position="66"/>
        <end position="135"/>
    </location>
</feature>
<sequence length="205" mass="23270">MDSINEMIEKHGKVWKVYSKKKVNGKRMLLGTHPTREKAVNQLQAIEISKHESIILTFSQFVNERKKESSNPTQYKASEGSARDKKLDKAKDLLKSGNKEEAYRLRDEMEKAEREKGDFKNTPRKDSKVNEAKSNNLSKETLAKIRAVATKKGYSFADLKQEYIKGLGAFYSSGSRPGMTAHQWAMARVNAASPSKSWARVKKTK</sequence>
<accession>A0A6J5RJN3</accession>
<evidence type="ECO:0000259" key="2">
    <source>
        <dbReference type="Pfam" id="PF19141"/>
    </source>
</evidence>
<evidence type="ECO:0000313" key="4">
    <source>
        <dbReference type="EMBL" id="CAB4193928.1"/>
    </source>
</evidence>
<organism evidence="4">
    <name type="scientific">uncultured Caudovirales phage</name>
    <dbReference type="NCBI Taxonomy" id="2100421"/>
    <lineage>
        <taxon>Viruses</taxon>
        <taxon>Duplodnaviria</taxon>
        <taxon>Heunggongvirae</taxon>
        <taxon>Uroviricota</taxon>
        <taxon>Caudoviricetes</taxon>
        <taxon>Peduoviridae</taxon>
        <taxon>Maltschvirus</taxon>
        <taxon>Maltschvirus maltsch</taxon>
    </lineage>
</organism>